<dbReference type="EMBL" id="CP033972">
    <property type="protein sequence ID" value="AZG44664.1"/>
    <property type="molecule type" value="Genomic_DNA"/>
</dbReference>
<organism evidence="3 4">
    <name type="scientific">Gordonia insulae</name>
    <dbReference type="NCBI Taxonomy" id="2420509"/>
    <lineage>
        <taxon>Bacteria</taxon>
        <taxon>Bacillati</taxon>
        <taxon>Actinomycetota</taxon>
        <taxon>Actinomycetes</taxon>
        <taxon>Mycobacteriales</taxon>
        <taxon>Gordoniaceae</taxon>
        <taxon>Gordonia</taxon>
    </lineage>
</organism>
<evidence type="ECO:0008006" key="5">
    <source>
        <dbReference type="Google" id="ProtNLM"/>
    </source>
</evidence>
<dbReference type="OrthoDB" id="5171781at2"/>
<evidence type="ECO:0000256" key="2">
    <source>
        <dbReference type="SAM" id="Phobius"/>
    </source>
</evidence>
<accession>A0A3G8JHZ9</accession>
<name>A0A3G8JHZ9_9ACTN</name>
<feature type="region of interest" description="Disordered" evidence="1">
    <location>
        <begin position="226"/>
        <end position="265"/>
    </location>
</feature>
<reference evidence="3 4" key="1">
    <citation type="submission" date="2018-11" db="EMBL/GenBank/DDBJ databases">
        <title>Gordonia insulae sp. nov., isolated from an island soil.</title>
        <authorList>
            <person name="Kim Y.S."/>
            <person name="Kim S.B."/>
        </authorList>
    </citation>
    <scope>NUCLEOTIDE SEQUENCE [LARGE SCALE GENOMIC DNA]</scope>
    <source>
        <strain evidence="3 4">MMS17-SY073</strain>
    </source>
</reference>
<evidence type="ECO:0000256" key="1">
    <source>
        <dbReference type="SAM" id="MobiDB-lite"/>
    </source>
</evidence>
<evidence type="ECO:0000313" key="3">
    <source>
        <dbReference type="EMBL" id="AZG44664.1"/>
    </source>
</evidence>
<feature type="transmembrane region" description="Helical" evidence="2">
    <location>
        <begin position="21"/>
        <end position="42"/>
    </location>
</feature>
<protein>
    <recommendedName>
        <fullName evidence="5">Extracellular solute-binding protein</fullName>
    </recommendedName>
</protein>
<dbReference type="AlphaFoldDB" id="A0A3G8JHZ9"/>
<keyword evidence="2" id="KW-0812">Transmembrane</keyword>
<feature type="compositionally biased region" description="Polar residues" evidence="1">
    <location>
        <begin position="226"/>
        <end position="242"/>
    </location>
</feature>
<dbReference type="Proteomes" id="UP000271469">
    <property type="component" value="Chromosome"/>
</dbReference>
<keyword evidence="2" id="KW-0472">Membrane</keyword>
<evidence type="ECO:0000313" key="4">
    <source>
        <dbReference type="Proteomes" id="UP000271469"/>
    </source>
</evidence>
<gene>
    <name evidence="3" type="ORF">D7316_01250</name>
</gene>
<feature type="compositionally biased region" description="Low complexity" evidence="1">
    <location>
        <begin position="402"/>
        <end position="417"/>
    </location>
</feature>
<sequence length="417" mass="42506">MAHHRSTDGRTGIRGRGVSRGLVGSLLTLVLVAALVLLWAQLGDRIDRQGDQAAGTCVEGKTTVPVVADPDIAPALATIAQEYAKTDPVVRDHCVTVEVRPGDAKVTLDGLSGTWDAASLGAYPAAWVPQSSIWAADLMTATPAAVDGKPASLVSSPVVLATAPRLAEAFEGNLEWQQLPTLQRRDAALGDVGLGSWGSIRLAMPTGAQSDATALSAQAVAAQVTRTTGTLTEQDASSSRVASSIDAMTDGAPQSPDGTPVGAARSIADADDDASAPIHAVAITEQALYQLTKSDTSARLAEVVPGGPTPVADYPIIRLAGSGVSAEQTDAVSEFFEFVNKPEQMSTLTALGFRGDAPMPAPNATVTFPVTANPMPTPETAATVTINRLVYGPDSGPRPAEAGSSTTPGSTSPAAGG</sequence>
<feature type="region of interest" description="Disordered" evidence="1">
    <location>
        <begin position="390"/>
        <end position="417"/>
    </location>
</feature>
<proteinExistence type="predicted"/>
<dbReference type="RefSeq" id="WP_124707488.1">
    <property type="nucleotide sequence ID" value="NZ_CP033972.1"/>
</dbReference>
<keyword evidence="2" id="KW-1133">Transmembrane helix</keyword>
<keyword evidence="4" id="KW-1185">Reference proteome</keyword>
<dbReference type="KEGG" id="gom:D7316_01250"/>